<dbReference type="SUPFAM" id="SSF46689">
    <property type="entry name" value="Homeodomain-like"/>
    <property type="match status" value="1"/>
</dbReference>
<gene>
    <name evidence="6" type="ORF">Ahu01nite_012850</name>
</gene>
<dbReference type="InterPro" id="IPR009057">
    <property type="entry name" value="Homeodomain-like_sf"/>
</dbReference>
<dbReference type="EMBL" id="BOMN01000015">
    <property type="protein sequence ID" value="GIE18183.1"/>
    <property type="molecule type" value="Genomic_DNA"/>
</dbReference>
<dbReference type="PANTHER" id="PTHR30055">
    <property type="entry name" value="HTH-TYPE TRANSCRIPTIONAL REGULATOR RUTR"/>
    <property type="match status" value="1"/>
</dbReference>
<dbReference type="PANTHER" id="PTHR30055:SF234">
    <property type="entry name" value="HTH-TYPE TRANSCRIPTIONAL REGULATOR BETI"/>
    <property type="match status" value="1"/>
</dbReference>
<evidence type="ECO:0000259" key="5">
    <source>
        <dbReference type="PROSITE" id="PS50977"/>
    </source>
</evidence>
<keyword evidence="3" id="KW-0804">Transcription</keyword>
<evidence type="ECO:0000313" key="6">
    <source>
        <dbReference type="EMBL" id="GIE18183.1"/>
    </source>
</evidence>
<dbReference type="PROSITE" id="PS50977">
    <property type="entry name" value="HTH_TETR_2"/>
    <property type="match status" value="1"/>
</dbReference>
<evidence type="ECO:0000256" key="2">
    <source>
        <dbReference type="ARBA" id="ARBA00023125"/>
    </source>
</evidence>
<evidence type="ECO:0000313" key="7">
    <source>
        <dbReference type="Proteomes" id="UP000603200"/>
    </source>
</evidence>
<keyword evidence="2 4" id="KW-0238">DNA-binding</keyword>
<comment type="caution">
    <text evidence="6">The sequence shown here is derived from an EMBL/GenBank/DDBJ whole genome shotgun (WGS) entry which is preliminary data.</text>
</comment>
<evidence type="ECO:0000256" key="3">
    <source>
        <dbReference type="ARBA" id="ARBA00023163"/>
    </source>
</evidence>
<accession>A0ABQ3ZHV7</accession>
<keyword evidence="7" id="KW-1185">Reference proteome</keyword>
<keyword evidence="1" id="KW-0805">Transcription regulation</keyword>
<evidence type="ECO:0000256" key="1">
    <source>
        <dbReference type="ARBA" id="ARBA00023015"/>
    </source>
</evidence>
<feature type="DNA-binding region" description="H-T-H motif" evidence="4">
    <location>
        <begin position="36"/>
        <end position="55"/>
    </location>
</feature>
<proteinExistence type="predicted"/>
<reference evidence="6 7" key="1">
    <citation type="submission" date="2021-01" db="EMBL/GenBank/DDBJ databases">
        <title>Whole genome shotgun sequence of Actinoplanes humidus NBRC 14915.</title>
        <authorList>
            <person name="Komaki H."/>
            <person name="Tamura T."/>
        </authorList>
    </citation>
    <scope>NUCLEOTIDE SEQUENCE [LARGE SCALE GENOMIC DNA]</scope>
    <source>
        <strain evidence="6 7">NBRC 14915</strain>
    </source>
</reference>
<dbReference type="InterPro" id="IPR001647">
    <property type="entry name" value="HTH_TetR"/>
</dbReference>
<dbReference type="Pfam" id="PF00440">
    <property type="entry name" value="TetR_N"/>
    <property type="match status" value="1"/>
</dbReference>
<dbReference type="Proteomes" id="UP000603200">
    <property type="component" value="Unassembled WGS sequence"/>
</dbReference>
<evidence type="ECO:0000256" key="4">
    <source>
        <dbReference type="PROSITE-ProRule" id="PRU00335"/>
    </source>
</evidence>
<name>A0ABQ3ZHV7_9ACTN</name>
<organism evidence="6 7">
    <name type="scientific">Winogradskya humida</name>
    <dbReference type="NCBI Taxonomy" id="113566"/>
    <lineage>
        <taxon>Bacteria</taxon>
        <taxon>Bacillati</taxon>
        <taxon>Actinomycetota</taxon>
        <taxon>Actinomycetes</taxon>
        <taxon>Micromonosporales</taxon>
        <taxon>Micromonosporaceae</taxon>
        <taxon>Winogradskya</taxon>
    </lineage>
</organism>
<dbReference type="RefSeq" id="WP_203835455.1">
    <property type="nucleotide sequence ID" value="NZ_BAAATV010000004.1"/>
</dbReference>
<sequence length="201" mass="21355">MSAPTRPEKVRADAVRSTARILEAAEDVLAVDPNASLEKIADAAGLARATVHRRFASRKALLEALDVALNERYLAGLQQARVSTAPPLAALYRLIEITFEIKIRHRPVVDISQGPGQEVLNGLDLLFTRLHDAGVITASGPVWCRTVFLALLTEVHLLPADAPELAPAGNNPPDDIGARSDLLLRTVIGALGGSTGPELLG</sequence>
<feature type="domain" description="HTH tetR-type" evidence="5">
    <location>
        <begin position="15"/>
        <end position="73"/>
    </location>
</feature>
<protein>
    <recommendedName>
        <fullName evidence="5">HTH tetR-type domain-containing protein</fullName>
    </recommendedName>
</protein>
<dbReference type="Gene3D" id="1.10.357.10">
    <property type="entry name" value="Tetracycline Repressor, domain 2"/>
    <property type="match status" value="1"/>
</dbReference>
<dbReference type="InterPro" id="IPR050109">
    <property type="entry name" value="HTH-type_TetR-like_transc_reg"/>
</dbReference>